<evidence type="ECO:0000256" key="1">
    <source>
        <dbReference type="ARBA" id="ARBA00004651"/>
    </source>
</evidence>
<evidence type="ECO:0000256" key="3">
    <source>
        <dbReference type="ARBA" id="ARBA00022679"/>
    </source>
</evidence>
<gene>
    <name evidence="10" type="ORF">FCK90_05420</name>
</gene>
<comment type="caution">
    <text evidence="10">The sequence shown here is derived from an EMBL/GenBank/DDBJ whole genome shotgun (WGS) entry which is preliminary data.</text>
</comment>
<comment type="similarity">
    <text evidence="7">Belongs to the glycosyltransferase 87 family.</text>
</comment>
<feature type="transmembrane region" description="Helical" evidence="9">
    <location>
        <begin position="316"/>
        <end position="335"/>
    </location>
</feature>
<accession>A0A5J5L0N2</accession>
<evidence type="ECO:0000313" key="11">
    <source>
        <dbReference type="Proteomes" id="UP000325957"/>
    </source>
</evidence>
<protein>
    <submittedName>
        <fullName evidence="10">DUF2029 domain-containing protein</fullName>
    </submittedName>
</protein>
<keyword evidence="4 9" id="KW-0812">Transmembrane</keyword>
<evidence type="ECO:0000256" key="6">
    <source>
        <dbReference type="ARBA" id="ARBA00023136"/>
    </source>
</evidence>
<feature type="transmembrane region" description="Helical" evidence="9">
    <location>
        <begin position="28"/>
        <end position="47"/>
    </location>
</feature>
<dbReference type="RefSeq" id="WP_158033287.1">
    <property type="nucleotide sequence ID" value="NZ_ML708614.1"/>
</dbReference>
<dbReference type="GO" id="GO:0005886">
    <property type="term" value="C:plasma membrane"/>
    <property type="evidence" value="ECO:0007669"/>
    <property type="project" value="UniProtKB-SubCell"/>
</dbReference>
<evidence type="ECO:0000256" key="4">
    <source>
        <dbReference type="ARBA" id="ARBA00022692"/>
    </source>
</evidence>
<name>A0A5J5L0N2_9MICC</name>
<dbReference type="Pfam" id="PF09594">
    <property type="entry name" value="GT87"/>
    <property type="match status" value="1"/>
</dbReference>
<comment type="subcellular location">
    <subcellularLocation>
        <location evidence="1">Cell membrane</location>
        <topology evidence="1">Multi-pass membrane protein</topology>
    </subcellularLocation>
</comment>
<evidence type="ECO:0000313" key="10">
    <source>
        <dbReference type="EMBL" id="KAA9394616.1"/>
    </source>
</evidence>
<feature type="transmembrane region" description="Helical" evidence="9">
    <location>
        <begin position="359"/>
        <end position="376"/>
    </location>
</feature>
<dbReference type="AlphaFoldDB" id="A0A5J5L0N2"/>
<evidence type="ECO:0000256" key="7">
    <source>
        <dbReference type="ARBA" id="ARBA00024033"/>
    </source>
</evidence>
<feature type="transmembrane region" description="Helical" evidence="9">
    <location>
        <begin position="112"/>
        <end position="132"/>
    </location>
</feature>
<feature type="transmembrane region" description="Helical" evidence="9">
    <location>
        <begin position="224"/>
        <end position="245"/>
    </location>
</feature>
<sequence>MPSILRGLPVAIPRPPAPSAPVPARSRAIMLAGYVAMTVAFVFYVVATRPNTGLDMEVYWRAAQVLHGVNPTATELYDPGLVNIGSALLPFTYPPISALIFSPLGGLTLEEAWQVVAPVEAVLIGVFAWLVLRLAPFARGWFGVQVVPSLIAYAVVLGLLWNLFPLRFTVALGQINTLLAILIMADLARRPSRRWGSGILTGFAAGLKVTPAAMGLVPLAQGRWRTIVGMGIGLATTIAISALFLPREVWSYFGTQLWETGRVGQEDRISNMSLNGMLHLLGFPDGVISPLRMVLILLVIVGGALAIRRISRAGDLYSATLIGALVMLLISPISWEHHWVWVAPLILAVLPAEPRNAPVWEWAVVALLIGLLLWSFTDSPYNFAAQVLGPEYTPRGQTLHGPPELERTSTIPVMVAMAAGVWLAVRPYPRPDAHARAAEEAADVEAAHEMSGEERAELTA</sequence>
<evidence type="ECO:0000256" key="2">
    <source>
        <dbReference type="ARBA" id="ARBA00022475"/>
    </source>
</evidence>
<proteinExistence type="inferred from homology"/>
<feature type="transmembrane region" description="Helical" evidence="9">
    <location>
        <begin position="144"/>
        <end position="164"/>
    </location>
</feature>
<feature type="region of interest" description="Disordered" evidence="8">
    <location>
        <begin position="436"/>
        <end position="460"/>
    </location>
</feature>
<keyword evidence="6 9" id="KW-0472">Membrane</keyword>
<evidence type="ECO:0000256" key="5">
    <source>
        <dbReference type="ARBA" id="ARBA00022989"/>
    </source>
</evidence>
<dbReference type="OrthoDB" id="9774600at2"/>
<keyword evidence="2" id="KW-1003">Cell membrane</keyword>
<feature type="transmembrane region" description="Helical" evidence="9">
    <location>
        <begin position="287"/>
        <end position="307"/>
    </location>
</feature>
<organism evidence="10 11">
    <name type="scientific">Kocuria coralli</name>
    <dbReference type="NCBI Taxonomy" id="1461025"/>
    <lineage>
        <taxon>Bacteria</taxon>
        <taxon>Bacillati</taxon>
        <taxon>Actinomycetota</taxon>
        <taxon>Actinomycetes</taxon>
        <taxon>Micrococcales</taxon>
        <taxon>Micrococcaceae</taxon>
        <taxon>Kocuria</taxon>
    </lineage>
</organism>
<keyword evidence="3" id="KW-0808">Transferase</keyword>
<keyword evidence="11" id="KW-1185">Reference proteome</keyword>
<reference evidence="10 11" key="1">
    <citation type="submission" date="2019-05" db="EMBL/GenBank/DDBJ databases">
        <title>Kocuria coralli sp. nov., a novel actinobacterium isolated from coral reef seawater.</title>
        <authorList>
            <person name="Li J."/>
        </authorList>
    </citation>
    <scope>NUCLEOTIDE SEQUENCE [LARGE SCALE GENOMIC DNA]</scope>
    <source>
        <strain evidence="10 11">SCSIO 13007</strain>
    </source>
</reference>
<dbReference type="EMBL" id="SZWF01000005">
    <property type="protein sequence ID" value="KAA9394616.1"/>
    <property type="molecule type" value="Genomic_DNA"/>
</dbReference>
<evidence type="ECO:0000256" key="9">
    <source>
        <dbReference type="SAM" id="Phobius"/>
    </source>
</evidence>
<keyword evidence="5 9" id="KW-1133">Transmembrane helix</keyword>
<dbReference type="GO" id="GO:0016758">
    <property type="term" value="F:hexosyltransferase activity"/>
    <property type="evidence" value="ECO:0007669"/>
    <property type="project" value="InterPro"/>
</dbReference>
<evidence type="ECO:0000256" key="8">
    <source>
        <dbReference type="SAM" id="MobiDB-lite"/>
    </source>
</evidence>
<dbReference type="Proteomes" id="UP000325957">
    <property type="component" value="Unassembled WGS sequence"/>
</dbReference>
<dbReference type="InterPro" id="IPR018584">
    <property type="entry name" value="GT87"/>
</dbReference>